<dbReference type="AlphaFoldDB" id="A0A923LJ65"/>
<dbReference type="GO" id="GO:0000160">
    <property type="term" value="P:phosphorelay signal transduction system"/>
    <property type="evidence" value="ECO:0007669"/>
    <property type="project" value="UniProtKB-KW"/>
</dbReference>
<dbReference type="SUPFAM" id="SSF46689">
    <property type="entry name" value="Homeodomain-like"/>
    <property type="match status" value="1"/>
</dbReference>
<evidence type="ECO:0000256" key="1">
    <source>
        <dbReference type="ARBA" id="ARBA00004496"/>
    </source>
</evidence>
<dbReference type="PROSITE" id="PS00041">
    <property type="entry name" value="HTH_ARAC_FAMILY_1"/>
    <property type="match status" value="1"/>
</dbReference>
<feature type="domain" description="HTH araC/xylS-type" evidence="11">
    <location>
        <begin position="440"/>
        <end position="538"/>
    </location>
</feature>
<dbReference type="SMART" id="SM00448">
    <property type="entry name" value="REC"/>
    <property type="match status" value="1"/>
</dbReference>
<comment type="subcellular location">
    <subcellularLocation>
        <location evidence="1">Cytoplasm</location>
    </subcellularLocation>
</comment>
<evidence type="ECO:0000256" key="4">
    <source>
        <dbReference type="ARBA" id="ARBA00022553"/>
    </source>
</evidence>
<evidence type="ECO:0000256" key="8">
    <source>
        <dbReference type="ARBA" id="ARBA00023163"/>
    </source>
</evidence>
<dbReference type="InterPro" id="IPR051552">
    <property type="entry name" value="HptR"/>
</dbReference>
<dbReference type="InterPro" id="IPR001789">
    <property type="entry name" value="Sig_transdc_resp-reg_receiver"/>
</dbReference>
<organism evidence="13 14">
    <name type="scientific">Mediterraneibacter hominis</name>
    <dbReference type="NCBI Taxonomy" id="2763054"/>
    <lineage>
        <taxon>Bacteria</taxon>
        <taxon>Bacillati</taxon>
        <taxon>Bacillota</taxon>
        <taxon>Clostridia</taxon>
        <taxon>Lachnospirales</taxon>
        <taxon>Lachnospiraceae</taxon>
        <taxon>Mediterraneibacter</taxon>
    </lineage>
</organism>
<dbReference type="CDD" id="cd17536">
    <property type="entry name" value="REC_YesN-like"/>
    <property type="match status" value="1"/>
</dbReference>
<evidence type="ECO:0000259" key="12">
    <source>
        <dbReference type="PROSITE" id="PS50110"/>
    </source>
</evidence>
<dbReference type="Pfam" id="PF00072">
    <property type="entry name" value="Response_reg"/>
    <property type="match status" value="1"/>
</dbReference>
<evidence type="ECO:0000313" key="13">
    <source>
        <dbReference type="EMBL" id="MBC5689273.1"/>
    </source>
</evidence>
<keyword evidence="8" id="KW-0804">Transcription</keyword>
<feature type="modified residue" description="4-aspartylphosphate" evidence="10">
    <location>
        <position position="56"/>
    </location>
</feature>
<keyword evidence="3" id="KW-0963">Cytoplasm</keyword>
<feature type="domain" description="Response regulatory" evidence="12">
    <location>
        <begin position="4"/>
        <end position="121"/>
    </location>
</feature>
<dbReference type="InterPro" id="IPR009057">
    <property type="entry name" value="Homeodomain-like_sf"/>
</dbReference>
<proteinExistence type="predicted"/>
<evidence type="ECO:0000256" key="2">
    <source>
        <dbReference type="ARBA" id="ARBA00018672"/>
    </source>
</evidence>
<dbReference type="PANTHER" id="PTHR42713">
    <property type="entry name" value="HISTIDINE KINASE-RELATED"/>
    <property type="match status" value="1"/>
</dbReference>
<evidence type="ECO:0000256" key="10">
    <source>
        <dbReference type="PROSITE-ProRule" id="PRU00169"/>
    </source>
</evidence>
<dbReference type="InterPro" id="IPR018062">
    <property type="entry name" value="HTH_AraC-typ_CS"/>
</dbReference>
<accession>A0A923LJ65</accession>
<comment type="caution">
    <text evidence="13">The sequence shown here is derived from an EMBL/GenBank/DDBJ whole genome shotgun (WGS) entry which is preliminary data.</text>
</comment>
<dbReference type="SUPFAM" id="SSF52172">
    <property type="entry name" value="CheY-like"/>
    <property type="match status" value="1"/>
</dbReference>
<dbReference type="GO" id="GO:0003700">
    <property type="term" value="F:DNA-binding transcription factor activity"/>
    <property type="evidence" value="ECO:0007669"/>
    <property type="project" value="InterPro"/>
</dbReference>
<gene>
    <name evidence="13" type="ORF">H8S37_10130</name>
</gene>
<dbReference type="PROSITE" id="PS50110">
    <property type="entry name" value="RESPONSE_REGULATORY"/>
    <property type="match status" value="1"/>
</dbReference>
<keyword evidence="5" id="KW-0902">Two-component regulatory system</keyword>
<evidence type="ECO:0000259" key="11">
    <source>
        <dbReference type="PROSITE" id="PS01124"/>
    </source>
</evidence>
<sequence>MTYHVLIVDDEYYIRQRLKTCIHWEDAGFQIVGEASNANEAFTFLTKNSVHLAIVDISMPQKDGLSLIREMREKDISTKIIILSGYGTFDYAQKAIEYGVTQYLLKPIDEEKLLEALSRIRQTLDEEALASHIKSEKHRADYLLASIRKELFFQKLFSSHPIMTSDIESLYNGLKEYQLSLETWYRILIFDFQYQNIRTLSQEHLQLFRDSACNILCELLQPDFTSVHTSDVYGHIVLLCKISDDLSDKTEFFSNRIENIATKIKELFKLYISIGISPSFRLSIQNMHTYYNYALYAYVLSNIRKTDYTVYSSESVPTPNISVLSSLLPKIEVCFSSGNETELLRCLELYFSHLEDAPSSFTFLEQGLSLLSASFLQKGSDAHQNLASVREFTHPGQLKELLFAGYDFSYLTPRLCNLFISMLHNREVDVGGSTKQELVSEAARFIESYYARNDLSLTLIAQNLLISPSYLSSIFKKVRGLSISQYLNQIRLTKAKELLTETSLTLTEIAQRVGYNDLFYFSKVFKKYFGIPPSSYKK</sequence>
<keyword evidence="14" id="KW-1185">Reference proteome</keyword>
<dbReference type="Pfam" id="PF12833">
    <property type="entry name" value="HTH_18"/>
    <property type="match status" value="1"/>
</dbReference>
<evidence type="ECO:0000256" key="5">
    <source>
        <dbReference type="ARBA" id="ARBA00023012"/>
    </source>
</evidence>
<dbReference type="GO" id="GO:0043565">
    <property type="term" value="F:sequence-specific DNA binding"/>
    <property type="evidence" value="ECO:0007669"/>
    <property type="project" value="InterPro"/>
</dbReference>
<protein>
    <recommendedName>
        <fullName evidence="2">Stage 0 sporulation protein A homolog</fullName>
    </recommendedName>
</protein>
<dbReference type="PRINTS" id="PR00032">
    <property type="entry name" value="HTHARAC"/>
</dbReference>
<dbReference type="SMART" id="SM00342">
    <property type="entry name" value="HTH_ARAC"/>
    <property type="match status" value="1"/>
</dbReference>
<evidence type="ECO:0000313" key="14">
    <source>
        <dbReference type="Proteomes" id="UP000652477"/>
    </source>
</evidence>
<dbReference type="Gene3D" id="3.40.50.2300">
    <property type="match status" value="1"/>
</dbReference>
<name>A0A923LJ65_9FIRM</name>
<dbReference type="GO" id="GO:0005737">
    <property type="term" value="C:cytoplasm"/>
    <property type="evidence" value="ECO:0007669"/>
    <property type="project" value="UniProtKB-SubCell"/>
</dbReference>
<keyword evidence="6" id="KW-0805">Transcription regulation</keyword>
<dbReference type="PROSITE" id="PS01124">
    <property type="entry name" value="HTH_ARAC_FAMILY_2"/>
    <property type="match status" value="1"/>
</dbReference>
<evidence type="ECO:0000256" key="7">
    <source>
        <dbReference type="ARBA" id="ARBA00023125"/>
    </source>
</evidence>
<keyword evidence="7" id="KW-0238">DNA-binding</keyword>
<dbReference type="Proteomes" id="UP000652477">
    <property type="component" value="Unassembled WGS sequence"/>
</dbReference>
<dbReference type="EMBL" id="JACOPF010000002">
    <property type="protein sequence ID" value="MBC5689273.1"/>
    <property type="molecule type" value="Genomic_DNA"/>
</dbReference>
<evidence type="ECO:0000256" key="9">
    <source>
        <dbReference type="ARBA" id="ARBA00024867"/>
    </source>
</evidence>
<dbReference type="PANTHER" id="PTHR42713:SF3">
    <property type="entry name" value="TRANSCRIPTIONAL REGULATORY PROTEIN HPTR"/>
    <property type="match status" value="1"/>
</dbReference>
<keyword evidence="4 10" id="KW-0597">Phosphoprotein</keyword>
<dbReference type="InterPro" id="IPR011006">
    <property type="entry name" value="CheY-like_superfamily"/>
</dbReference>
<evidence type="ECO:0000256" key="6">
    <source>
        <dbReference type="ARBA" id="ARBA00023015"/>
    </source>
</evidence>
<dbReference type="InterPro" id="IPR020449">
    <property type="entry name" value="Tscrpt_reg_AraC-type_HTH"/>
</dbReference>
<dbReference type="Gene3D" id="1.10.10.60">
    <property type="entry name" value="Homeodomain-like"/>
    <property type="match status" value="2"/>
</dbReference>
<dbReference type="RefSeq" id="WP_186875947.1">
    <property type="nucleotide sequence ID" value="NZ_JACOPF010000002.1"/>
</dbReference>
<comment type="function">
    <text evidence="9">May play the central regulatory role in sporulation. It may be an element of the effector pathway responsible for the activation of sporulation genes in response to nutritional stress. Spo0A may act in concert with spo0H (a sigma factor) to control the expression of some genes that are critical to the sporulation process.</text>
</comment>
<reference evidence="13" key="1">
    <citation type="submission" date="2020-08" db="EMBL/GenBank/DDBJ databases">
        <title>Genome public.</title>
        <authorList>
            <person name="Liu C."/>
            <person name="Sun Q."/>
        </authorList>
    </citation>
    <scope>NUCLEOTIDE SEQUENCE</scope>
    <source>
        <strain evidence="13">NSJ-55</strain>
    </source>
</reference>
<evidence type="ECO:0000256" key="3">
    <source>
        <dbReference type="ARBA" id="ARBA00022490"/>
    </source>
</evidence>
<dbReference type="InterPro" id="IPR018060">
    <property type="entry name" value="HTH_AraC"/>
</dbReference>